<evidence type="ECO:0000313" key="1">
    <source>
        <dbReference type="EMBL" id="MDT0441424.1"/>
    </source>
</evidence>
<keyword evidence="2" id="KW-1185">Reference proteome</keyword>
<protein>
    <submittedName>
        <fullName evidence="1">Uncharacterized protein</fullName>
    </submittedName>
</protein>
<dbReference type="Proteomes" id="UP001183615">
    <property type="component" value="Unassembled WGS sequence"/>
</dbReference>
<name>A0ABU2RZ07_9ACTN</name>
<dbReference type="EMBL" id="JAVREV010000001">
    <property type="protein sequence ID" value="MDT0441424.1"/>
    <property type="molecule type" value="Genomic_DNA"/>
</dbReference>
<organism evidence="1 2">
    <name type="scientific">Streptomyces johnsoniae</name>
    <dbReference type="NCBI Taxonomy" id="3075532"/>
    <lineage>
        <taxon>Bacteria</taxon>
        <taxon>Bacillati</taxon>
        <taxon>Actinomycetota</taxon>
        <taxon>Actinomycetes</taxon>
        <taxon>Kitasatosporales</taxon>
        <taxon>Streptomycetaceae</taxon>
        <taxon>Streptomyces</taxon>
    </lineage>
</organism>
<gene>
    <name evidence="1" type="ORF">RM779_02250</name>
</gene>
<reference evidence="2" key="1">
    <citation type="submission" date="2023-07" db="EMBL/GenBank/DDBJ databases">
        <title>30 novel species of actinomycetes from the DSMZ collection.</title>
        <authorList>
            <person name="Nouioui I."/>
        </authorList>
    </citation>
    <scope>NUCLEOTIDE SEQUENCE [LARGE SCALE GENOMIC DNA]</scope>
    <source>
        <strain evidence="2">DSM 41886</strain>
    </source>
</reference>
<accession>A0ABU2RZ07</accession>
<comment type="caution">
    <text evidence="1">The sequence shown here is derived from an EMBL/GenBank/DDBJ whole genome shotgun (WGS) entry which is preliminary data.</text>
</comment>
<proteinExistence type="predicted"/>
<evidence type="ECO:0000313" key="2">
    <source>
        <dbReference type="Proteomes" id="UP001183615"/>
    </source>
</evidence>
<dbReference type="RefSeq" id="WP_311615180.1">
    <property type="nucleotide sequence ID" value="NZ_JAVREV010000001.1"/>
</dbReference>
<sequence>MTDALLAGHRQPLWNGKRELKAQIFPDQFPHWFGVDLATNGQAAGLLFPQVAPDTTPAPAEVCRPLTERDFMTGATEDRYPDVFELAAGVDGGGREESRQAVTALLTRLPQHTIVLGHDLGANGDFLATLLS</sequence>